<sequence>MSNNATCFHKSSDMKPPPLIQNGKIVLQTHHVVTLYVRYASEYSNCNADWMDCHWGIRAYLYYNIVLAREQALTVLLKQTQATIYCPYPLHGSDIFARQLRFLPLLGPIDTSSSPSGLLRINGLDFFLLPLAITGLSKENDRKAIQREEPVKRWIFPLGSVKSKPADGLYFLQMMKWGILQYCVIRPLTTLAAVILDHVGLYCEDSWSPGWGHVYIVTIVSISVSIAMYCLIQIYVPISKQLAPHRPLLKLFAIKAVVFLTFWQATFLSVMSSLGVVTDTKYMTADDINIGIGAILETVEMTIFAIIHIKAFSYKPYQRLPGSTEYGQSVPDYIGEDDPRMPRMRCLLHAFDFRETLREIWEGCAYIFRKWRGFETDPKARRLVIREDIFGEKVPNESRSKKDARASATERDAMYQPVTISVEVEKEVHVDAERRWLGTGDDYIYGLDFLRRGRAAGFEEQVEIELEKRGLSIRSSGNADAIPSEGPSSGYDRRQGSWWRRALDRMSHTSIDDRPISRSPDELRREQLSKGDYDDCVDLVNDLPSLDTRRSSPHDVSGGIRRLSSTEFSTSPDPVFSRLFPNKACSLESGGPSSQTHVSSRGHHISLTTPASVVPANEPRALERKPALTNIPEDDPGSGTNVVERGSFTGRGAIKPYTRTANRQARRLWVLREDHLGARPGRHYRERAYHARPLPVRGQEQPLPTCFPDNEGSGLLDGDVRPQRSRRNRQLKESLGKTSF</sequence>
<feature type="compositionally biased region" description="Basic and acidic residues" evidence="5">
    <location>
        <begin position="730"/>
        <end position="740"/>
    </location>
</feature>
<protein>
    <submittedName>
        <fullName evidence="7">Uncharacterized protein</fullName>
    </submittedName>
</protein>
<evidence type="ECO:0000256" key="1">
    <source>
        <dbReference type="ARBA" id="ARBA00004141"/>
    </source>
</evidence>
<evidence type="ECO:0000313" key="8">
    <source>
        <dbReference type="Proteomes" id="UP000757232"/>
    </source>
</evidence>
<evidence type="ECO:0000256" key="2">
    <source>
        <dbReference type="ARBA" id="ARBA00022692"/>
    </source>
</evidence>
<dbReference type="Pfam" id="PF03619">
    <property type="entry name" value="Solute_trans_a"/>
    <property type="match status" value="1"/>
</dbReference>
<name>A0A9Q5N9Y1_SANBA</name>
<dbReference type="PANTHER" id="PTHR23423">
    <property type="entry name" value="ORGANIC SOLUTE TRANSPORTER-RELATED"/>
    <property type="match status" value="1"/>
</dbReference>
<feature type="region of interest" description="Disordered" evidence="5">
    <location>
        <begin position="689"/>
        <end position="740"/>
    </location>
</feature>
<evidence type="ECO:0000256" key="4">
    <source>
        <dbReference type="ARBA" id="ARBA00023136"/>
    </source>
</evidence>
<comment type="caution">
    <text evidence="7">The sequence shown here is derived from an EMBL/GenBank/DDBJ whole genome shotgun (WGS) entry which is preliminary data.</text>
</comment>
<reference evidence="7" key="1">
    <citation type="submission" date="2016-06" db="EMBL/GenBank/DDBJ databases">
        <title>Draft Genome sequence of the fungus Inonotus baumii.</title>
        <authorList>
            <person name="Zhu H."/>
            <person name="Lin W."/>
        </authorList>
    </citation>
    <scope>NUCLEOTIDE SEQUENCE</scope>
    <source>
        <strain evidence="7">821</strain>
    </source>
</reference>
<dbReference type="SMART" id="SM01417">
    <property type="entry name" value="Solute_trans_a"/>
    <property type="match status" value="1"/>
</dbReference>
<keyword evidence="8" id="KW-1185">Reference proteome</keyword>
<organism evidence="7 8">
    <name type="scientific">Sanghuangporus baumii</name>
    <name type="common">Phellinus baumii</name>
    <dbReference type="NCBI Taxonomy" id="108892"/>
    <lineage>
        <taxon>Eukaryota</taxon>
        <taxon>Fungi</taxon>
        <taxon>Dikarya</taxon>
        <taxon>Basidiomycota</taxon>
        <taxon>Agaricomycotina</taxon>
        <taxon>Agaricomycetes</taxon>
        <taxon>Hymenochaetales</taxon>
        <taxon>Hymenochaetaceae</taxon>
        <taxon>Sanghuangporus</taxon>
    </lineage>
</organism>
<accession>A0A9Q5N9Y1</accession>
<feature type="transmembrane region" description="Helical" evidence="6">
    <location>
        <begin position="288"/>
        <end position="309"/>
    </location>
</feature>
<dbReference type="Proteomes" id="UP000757232">
    <property type="component" value="Unassembled WGS sequence"/>
</dbReference>
<evidence type="ECO:0000256" key="5">
    <source>
        <dbReference type="SAM" id="MobiDB-lite"/>
    </source>
</evidence>
<dbReference type="EMBL" id="LNZH02000156">
    <property type="protein sequence ID" value="OCB89433.1"/>
    <property type="molecule type" value="Genomic_DNA"/>
</dbReference>
<keyword evidence="3 6" id="KW-1133">Transmembrane helix</keyword>
<evidence type="ECO:0000256" key="6">
    <source>
        <dbReference type="SAM" id="Phobius"/>
    </source>
</evidence>
<evidence type="ECO:0000313" key="7">
    <source>
        <dbReference type="EMBL" id="OCB89433.1"/>
    </source>
</evidence>
<keyword evidence="2 6" id="KW-0812">Transmembrane</keyword>
<dbReference type="AlphaFoldDB" id="A0A9Q5N9Y1"/>
<dbReference type="OrthoDB" id="5348404at2759"/>
<evidence type="ECO:0000256" key="3">
    <source>
        <dbReference type="ARBA" id="ARBA00022989"/>
    </source>
</evidence>
<comment type="subcellular location">
    <subcellularLocation>
        <location evidence="1">Membrane</location>
        <topology evidence="1">Multi-pass membrane protein</topology>
    </subcellularLocation>
</comment>
<proteinExistence type="predicted"/>
<feature type="transmembrane region" description="Helical" evidence="6">
    <location>
        <begin position="214"/>
        <end position="236"/>
    </location>
</feature>
<gene>
    <name evidence="7" type="ORF">A7U60_g3410</name>
</gene>
<feature type="region of interest" description="Disordered" evidence="5">
    <location>
        <begin position="624"/>
        <end position="646"/>
    </location>
</feature>
<keyword evidence="4 6" id="KW-0472">Membrane</keyword>
<dbReference type="GO" id="GO:0016020">
    <property type="term" value="C:membrane"/>
    <property type="evidence" value="ECO:0007669"/>
    <property type="project" value="UniProtKB-SubCell"/>
</dbReference>
<feature type="transmembrane region" description="Helical" evidence="6">
    <location>
        <begin position="248"/>
        <end position="268"/>
    </location>
</feature>
<dbReference type="InterPro" id="IPR005178">
    <property type="entry name" value="Ostalpha/TMEM184C"/>
</dbReference>
<feature type="region of interest" description="Disordered" evidence="5">
    <location>
        <begin position="475"/>
        <end position="494"/>
    </location>
</feature>